<evidence type="ECO:0000313" key="3">
    <source>
        <dbReference type="Proteomes" id="UP001186944"/>
    </source>
</evidence>
<proteinExistence type="predicted"/>
<name>A0AA89BPR7_PINIB</name>
<dbReference type="Proteomes" id="UP001186944">
    <property type="component" value="Unassembled WGS sequence"/>
</dbReference>
<accession>A0AA89BPR7</accession>
<evidence type="ECO:0000313" key="2">
    <source>
        <dbReference type="EMBL" id="KAK3089471.1"/>
    </source>
</evidence>
<dbReference type="GO" id="GO:0017183">
    <property type="term" value="P:protein histidyl modification to diphthamide"/>
    <property type="evidence" value="ECO:0007669"/>
    <property type="project" value="InterPro"/>
</dbReference>
<dbReference type="Pfam" id="PF01866">
    <property type="entry name" value="Diphthamide_syn"/>
    <property type="match status" value="1"/>
</dbReference>
<dbReference type="PANTHER" id="PTHR10762:SF2">
    <property type="entry name" value="2-(3-AMINO-3-CARBOXYPROPYL)HISTIDINE SYNTHASE SUBUNIT 2"/>
    <property type="match status" value="1"/>
</dbReference>
<keyword evidence="3" id="KW-1185">Reference proteome</keyword>
<dbReference type="EMBL" id="VSWD01000010">
    <property type="protein sequence ID" value="KAK3089471.1"/>
    <property type="molecule type" value="Genomic_DNA"/>
</dbReference>
<gene>
    <name evidence="2" type="ORF">FSP39_003874</name>
</gene>
<dbReference type="InterPro" id="IPR016435">
    <property type="entry name" value="DPH1/DPH2"/>
</dbReference>
<sequence length="236" mass="26247">MCDSTSVLSHLRSRTSSNIVILGDTSYGSSLYTDKQATVVVFYDTVYSYATDTLAHSISRTHSNTVISKLCIPESNKSKPHQLILNDPSQELSKSSQETESTSSILEDSGSESKKLEISETSCNNSERVVCKCGRSFILSSSTSIDECEMFYIGKESLTLTNLMMTFNKCKFSSYDPELKTARKESLNVNKALMKRYYMIERAKDARIVGIVVGTLGVAQYLQVINRLKSFIDAGR</sequence>
<dbReference type="NCBIfam" id="TIGR00322">
    <property type="entry name" value="diphth2_R"/>
    <property type="match status" value="1"/>
</dbReference>
<reference evidence="2" key="1">
    <citation type="submission" date="2019-08" db="EMBL/GenBank/DDBJ databases">
        <title>The improved chromosome-level genome for the pearl oyster Pinctada fucata martensii using PacBio sequencing and Hi-C.</title>
        <authorList>
            <person name="Zheng Z."/>
        </authorList>
    </citation>
    <scope>NUCLEOTIDE SEQUENCE</scope>
    <source>
        <strain evidence="2">ZZ-2019</strain>
        <tissue evidence="2">Adductor muscle</tissue>
    </source>
</reference>
<dbReference type="SFLD" id="SFLDS00032">
    <property type="entry name" value="Radical_SAM_3-amino-3-carboxyp"/>
    <property type="match status" value="1"/>
</dbReference>
<evidence type="ECO:0000256" key="1">
    <source>
        <dbReference type="SAM" id="MobiDB-lite"/>
    </source>
</evidence>
<dbReference type="AlphaFoldDB" id="A0AA89BPR7"/>
<comment type="caution">
    <text evidence="2">The sequence shown here is derived from an EMBL/GenBank/DDBJ whole genome shotgun (WGS) entry which is preliminary data.</text>
</comment>
<dbReference type="Gene3D" id="3.40.50.11860">
    <property type="entry name" value="Diphthamide synthesis DPH1/DPH2 domain 3"/>
    <property type="match status" value="1"/>
</dbReference>
<organism evidence="2 3">
    <name type="scientific">Pinctada imbricata</name>
    <name type="common">Atlantic pearl-oyster</name>
    <name type="synonym">Pinctada martensii</name>
    <dbReference type="NCBI Taxonomy" id="66713"/>
    <lineage>
        <taxon>Eukaryota</taxon>
        <taxon>Metazoa</taxon>
        <taxon>Spiralia</taxon>
        <taxon>Lophotrochozoa</taxon>
        <taxon>Mollusca</taxon>
        <taxon>Bivalvia</taxon>
        <taxon>Autobranchia</taxon>
        <taxon>Pteriomorphia</taxon>
        <taxon>Pterioida</taxon>
        <taxon>Pterioidea</taxon>
        <taxon>Pteriidae</taxon>
        <taxon>Pinctada</taxon>
    </lineage>
</organism>
<dbReference type="InterPro" id="IPR042265">
    <property type="entry name" value="DPH1/DPH2_3"/>
</dbReference>
<dbReference type="PANTHER" id="PTHR10762">
    <property type="entry name" value="DIPHTHAMIDE BIOSYNTHESIS PROTEIN"/>
    <property type="match status" value="1"/>
</dbReference>
<dbReference type="GO" id="GO:0090560">
    <property type="term" value="F:2-(3-amino-3-carboxypropyl)histidine synthase activity"/>
    <property type="evidence" value="ECO:0007669"/>
    <property type="project" value="InterPro"/>
</dbReference>
<feature type="region of interest" description="Disordered" evidence="1">
    <location>
        <begin position="88"/>
        <end position="113"/>
    </location>
</feature>
<feature type="compositionally biased region" description="Low complexity" evidence="1">
    <location>
        <begin position="89"/>
        <end position="107"/>
    </location>
</feature>
<protein>
    <submittedName>
        <fullName evidence="2">Uncharacterized protein</fullName>
    </submittedName>
</protein>